<gene>
    <name evidence="2" type="ORF">AA309_15215</name>
</gene>
<evidence type="ECO:0000256" key="1">
    <source>
        <dbReference type="SAM" id="Coils"/>
    </source>
</evidence>
<dbReference type="AlphaFoldDB" id="A0A0H1RIA3"/>
<proteinExistence type="predicted"/>
<reference evidence="2 3" key="1">
    <citation type="submission" date="2015-05" db="EMBL/GenBank/DDBJ databases">
        <title>Draft genome sequence of Microvirga vignae strain BR3299, a novel nitrogen fixing bacteria isolated from Brazil semi-aired region.</title>
        <authorList>
            <person name="Zilli J.E."/>
            <person name="Passos S.R."/>
            <person name="Leite J."/>
            <person name="Baldani J.I."/>
            <person name="Xavier G.R."/>
            <person name="Rumjaneck N.G."/>
            <person name="Simoes-Araujo J.L."/>
        </authorList>
    </citation>
    <scope>NUCLEOTIDE SEQUENCE [LARGE SCALE GENOMIC DNA]</scope>
    <source>
        <strain evidence="2 3">BR3299</strain>
    </source>
</reference>
<keyword evidence="3" id="KW-1185">Reference proteome</keyword>
<dbReference type="Proteomes" id="UP000035489">
    <property type="component" value="Unassembled WGS sequence"/>
</dbReference>
<name>A0A0H1RIA3_9HYPH</name>
<evidence type="ECO:0000313" key="3">
    <source>
        <dbReference type="Proteomes" id="UP000035489"/>
    </source>
</evidence>
<accession>A0A0H1RIA3</accession>
<evidence type="ECO:0000313" key="2">
    <source>
        <dbReference type="EMBL" id="KLK92327.1"/>
    </source>
</evidence>
<feature type="coiled-coil region" evidence="1">
    <location>
        <begin position="33"/>
        <end position="60"/>
    </location>
</feature>
<keyword evidence="1" id="KW-0175">Coiled coil</keyword>
<protein>
    <submittedName>
        <fullName evidence="2">Uncharacterized protein</fullName>
    </submittedName>
</protein>
<dbReference type="PATRIC" id="fig|1225564.3.peg.3933"/>
<dbReference type="EMBL" id="LCYG01000037">
    <property type="protein sequence ID" value="KLK92327.1"/>
    <property type="molecule type" value="Genomic_DNA"/>
</dbReference>
<comment type="caution">
    <text evidence="2">The sequence shown here is derived from an EMBL/GenBank/DDBJ whole genome shotgun (WGS) entry which is preliminary data.</text>
</comment>
<organism evidence="2 3">
    <name type="scientific">Microvirga vignae</name>
    <dbReference type="NCBI Taxonomy" id="1225564"/>
    <lineage>
        <taxon>Bacteria</taxon>
        <taxon>Pseudomonadati</taxon>
        <taxon>Pseudomonadota</taxon>
        <taxon>Alphaproteobacteria</taxon>
        <taxon>Hyphomicrobiales</taxon>
        <taxon>Methylobacteriaceae</taxon>
        <taxon>Microvirga</taxon>
    </lineage>
</organism>
<sequence>MSMLTLPPASFGEGLDLSPKLHELQEGHCTKRVAELKAQVEHLRAQLHEAEEELAREQSRVPEIGEFVRCPLTGFFGQVTKVTPRAYGRPWVEILLYLDKDMPGHATIDLFGNWELIDPPSEDRSLLSL</sequence>